<dbReference type="Proteomes" id="UP000198703">
    <property type="component" value="Unassembled WGS sequence"/>
</dbReference>
<dbReference type="RefSeq" id="WP_175478889.1">
    <property type="nucleotide sequence ID" value="NZ_FNQM01000007.1"/>
</dbReference>
<feature type="domain" description="DUF1468" evidence="2">
    <location>
        <begin position="44"/>
        <end position="154"/>
    </location>
</feature>
<reference evidence="3 4" key="1">
    <citation type="submission" date="2016-10" db="EMBL/GenBank/DDBJ databases">
        <authorList>
            <person name="de Groot N.N."/>
        </authorList>
    </citation>
    <scope>NUCLEOTIDE SEQUENCE [LARGE SCALE GENOMIC DNA]</scope>
    <source>
        <strain evidence="3 4">DSM 15345</strain>
    </source>
</reference>
<keyword evidence="1" id="KW-0812">Transmembrane</keyword>
<dbReference type="AlphaFoldDB" id="A0A1H4CNF0"/>
<gene>
    <name evidence="3" type="ORF">SAMN05444370_107160</name>
</gene>
<evidence type="ECO:0000313" key="3">
    <source>
        <dbReference type="EMBL" id="SEA61849.1"/>
    </source>
</evidence>
<keyword evidence="4" id="KW-1185">Reference proteome</keyword>
<dbReference type="InterPro" id="IPR009936">
    <property type="entry name" value="DUF1468"/>
</dbReference>
<dbReference type="STRING" id="89524.SAMN05444370_107160"/>
<sequence length="170" mass="18335">MTAKTPKPRGASVADLILPGLGTLYALYYVASVWGFPPEAQRSGLFLAGLFLTLSALLVARSALKAVREGWRPDFEALLGPEENRRGRLAFLLLIFGYLAVAPFGGFTLTTFAFLLLGGLAVGLRPFRRALAFAAIGALGGWAFFIALLGTRFPQGPFERLTEQLAATWN</sequence>
<feature type="transmembrane region" description="Helical" evidence="1">
    <location>
        <begin position="91"/>
        <end position="124"/>
    </location>
</feature>
<name>A0A1H4CNF0_9RHOB</name>
<evidence type="ECO:0000256" key="1">
    <source>
        <dbReference type="SAM" id="Phobius"/>
    </source>
</evidence>
<keyword evidence="1" id="KW-0472">Membrane</keyword>
<proteinExistence type="predicted"/>
<accession>A0A1H4CNF0</accession>
<protein>
    <recommendedName>
        <fullName evidence="2">DUF1468 domain-containing protein</fullName>
    </recommendedName>
</protein>
<evidence type="ECO:0000259" key="2">
    <source>
        <dbReference type="Pfam" id="PF07331"/>
    </source>
</evidence>
<keyword evidence="1" id="KW-1133">Transmembrane helix</keyword>
<evidence type="ECO:0000313" key="4">
    <source>
        <dbReference type="Proteomes" id="UP000198703"/>
    </source>
</evidence>
<feature type="transmembrane region" description="Helical" evidence="1">
    <location>
        <begin position="43"/>
        <end position="64"/>
    </location>
</feature>
<feature type="transmembrane region" description="Helical" evidence="1">
    <location>
        <begin position="12"/>
        <end position="31"/>
    </location>
</feature>
<dbReference type="EMBL" id="FNQM01000007">
    <property type="protein sequence ID" value="SEA61849.1"/>
    <property type="molecule type" value="Genomic_DNA"/>
</dbReference>
<dbReference type="Pfam" id="PF07331">
    <property type="entry name" value="TctB"/>
    <property type="match status" value="1"/>
</dbReference>
<organism evidence="3 4">
    <name type="scientific">Rubrimonas cliftonensis</name>
    <dbReference type="NCBI Taxonomy" id="89524"/>
    <lineage>
        <taxon>Bacteria</taxon>
        <taxon>Pseudomonadati</taxon>
        <taxon>Pseudomonadota</taxon>
        <taxon>Alphaproteobacteria</taxon>
        <taxon>Rhodobacterales</taxon>
        <taxon>Paracoccaceae</taxon>
        <taxon>Rubrimonas</taxon>
    </lineage>
</organism>
<feature type="transmembrane region" description="Helical" evidence="1">
    <location>
        <begin position="130"/>
        <end position="150"/>
    </location>
</feature>